<dbReference type="Gene3D" id="2.60.120.460">
    <property type="entry name" value="YjbQ-like"/>
    <property type="match status" value="1"/>
</dbReference>
<dbReference type="InterPro" id="IPR001602">
    <property type="entry name" value="UPF0047_YjbQ-like"/>
</dbReference>
<dbReference type="PIRSF" id="PIRSF004681">
    <property type="entry name" value="UCP004681"/>
    <property type="match status" value="1"/>
</dbReference>
<protein>
    <submittedName>
        <fullName evidence="2">Secondary thiamine-phosphate synthase enzyme</fullName>
    </submittedName>
</protein>
<dbReference type="SUPFAM" id="SSF111038">
    <property type="entry name" value="YjbQ-like"/>
    <property type="match status" value="1"/>
</dbReference>
<dbReference type="PANTHER" id="PTHR30615">
    <property type="entry name" value="UNCHARACTERIZED PROTEIN YJBQ-RELATED"/>
    <property type="match status" value="1"/>
</dbReference>
<dbReference type="NCBIfam" id="TIGR00149">
    <property type="entry name" value="TIGR00149_YjbQ"/>
    <property type="match status" value="1"/>
</dbReference>
<evidence type="ECO:0000313" key="3">
    <source>
        <dbReference type="Proteomes" id="UP000578077"/>
    </source>
</evidence>
<sequence length="137" mass="14645">MRTKLLDLRTGGAESITDITGMCREFVSEDGGDGLLNVFVPHATAGVAIMELGAGSDRDLLALLGDLVPKDDRWRHRHGSPGHGRDHVLPALVPPYATVPVVGGRMELGTWQSIALVDTNIDNPTRHVRLSFLTGAG</sequence>
<evidence type="ECO:0000256" key="1">
    <source>
        <dbReference type="ARBA" id="ARBA00005534"/>
    </source>
</evidence>
<comment type="similarity">
    <text evidence="1">Belongs to the UPF0047 family.</text>
</comment>
<dbReference type="PANTHER" id="PTHR30615:SF8">
    <property type="entry name" value="UPF0047 PROTEIN C4A8.02C"/>
    <property type="match status" value="1"/>
</dbReference>
<accession>A0A841EES3</accession>
<proteinExistence type="inferred from homology"/>
<evidence type="ECO:0000313" key="2">
    <source>
        <dbReference type="EMBL" id="MBB6000844.1"/>
    </source>
</evidence>
<dbReference type="Proteomes" id="UP000578077">
    <property type="component" value="Unassembled WGS sequence"/>
</dbReference>
<gene>
    <name evidence="2" type="ORF">HNR25_004595</name>
</gene>
<keyword evidence="3" id="KW-1185">Reference proteome</keyword>
<dbReference type="EMBL" id="JACHLY010000001">
    <property type="protein sequence ID" value="MBB6000844.1"/>
    <property type="molecule type" value="Genomic_DNA"/>
</dbReference>
<dbReference type="Pfam" id="PF01894">
    <property type="entry name" value="YjbQ"/>
    <property type="match status" value="1"/>
</dbReference>
<organism evidence="2 3">
    <name type="scientific">Streptomonospora salina</name>
    <dbReference type="NCBI Taxonomy" id="104205"/>
    <lineage>
        <taxon>Bacteria</taxon>
        <taxon>Bacillati</taxon>
        <taxon>Actinomycetota</taxon>
        <taxon>Actinomycetes</taxon>
        <taxon>Streptosporangiales</taxon>
        <taxon>Nocardiopsidaceae</taxon>
        <taxon>Streptomonospora</taxon>
    </lineage>
</organism>
<name>A0A841EES3_9ACTN</name>
<dbReference type="RefSeq" id="WP_184638548.1">
    <property type="nucleotide sequence ID" value="NZ_BAABKT010000035.1"/>
</dbReference>
<dbReference type="InterPro" id="IPR035917">
    <property type="entry name" value="YjbQ-like_sf"/>
</dbReference>
<reference evidence="2 3" key="1">
    <citation type="submission" date="2020-08" db="EMBL/GenBank/DDBJ databases">
        <title>Sequencing the genomes of 1000 actinobacteria strains.</title>
        <authorList>
            <person name="Klenk H.-P."/>
        </authorList>
    </citation>
    <scope>NUCLEOTIDE SEQUENCE [LARGE SCALE GENOMIC DNA]</scope>
    <source>
        <strain evidence="2 3">DSM 44593</strain>
    </source>
</reference>
<comment type="caution">
    <text evidence="2">The sequence shown here is derived from an EMBL/GenBank/DDBJ whole genome shotgun (WGS) entry which is preliminary data.</text>
</comment>
<dbReference type="AlphaFoldDB" id="A0A841EES3"/>